<feature type="transmembrane region" description="Helical" evidence="1">
    <location>
        <begin position="405"/>
        <end position="424"/>
    </location>
</feature>
<dbReference type="EMBL" id="CP019964">
    <property type="protein sequence ID" value="ASI13987.1"/>
    <property type="molecule type" value="Genomic_DNA"/>
</dbReference>
<dbReference type="AlphaFoldDB" id="A0A218NND0"/>
<evidence type="ECO:0000313" key="2">
    <source>
        <dbReference type="EMBL" id="ASI13987.1"/>
    </source>
</evidence>
<feature type="transmembrane region" description="Helical" evidence="1">
    <location>
        <begin position="483"/>
        <end position="506"/>
    </location>
</feature>
<dbReference type="Proteomes" id="UP000197679">
    <property type="component" value="Chromosome"/>
</dbReference>
<dbReference type="GeneID" id="33314239"/>
<feature type="transmembrane region" description="Helical" evidence="1">
    <location>
        <begin position="271"/>
        <end position="290"/>
    </location>
</feature>
<feature type="transmembrane region" description="Helical" evidence="1">
    <location>
        <begin position="59"/>
        <end position="78"/>
    </location>
</feature>
<feature type="transmembrane region" description="Helical" evidence="1">
    <location>
        <begin position="174"/>
        <end position="194"/>
    </location>
</feature>
<feature type="transmembrane region" description="Helical" evidence="1">
    <location>
        <begin position="364"/>
        <end position="385"/>
    </location>
</feature>
<reference evidence="2 3" key="1">
    <citation type="journal article" date="2017" name="Nat. Commun.">
        <title>'ARMAN' archaea depend on association with euryarchaeal host in culture and in situ.</title>
        <authorList>
            <person name="Golyshina O."/>
            <person name="Toshchakov S."/>
            <person name="Makarova K."/>
            <person name="Gavrilov S."/>
            <person name="Korzhenkov A."/>
            <person name="La Cono V."/>
            <person name="Arcadi E."/>
            <person name="Nechitaylo T."/>
            <person name="Ferrer M."/>
            <person name="Kublanov I."/>
            <person name="Wolf Y."/>
            <person name="Yakimov M."/>
            <person name="Golyshin P."/>
            <person name="Slesarev A."/>
            <person name="Kozyavkin S."/>
        </authorList>
    </citation>
    <scope>NUCLEOTIDE SEQUENCE [LARGE SCALE GENOMIC DNA]</scope>
    <source>
        <strain evidence="2 3">Mia14</strain>
    </source>
</reference>
<name>A0A218NND0_9ARCH</name>
<keyword evidence="1" id="KW-1133">Transmembrane helix</keyword>
<proteinExistence type="predicted"/>
<feature type="transmembrane region" description="Helical" evidence="1">
    <location>
        <begin position="310"/>
        <end position="330"/>
    </location>
</feature>
<feature type="transmembrane region" description="Helical" evidence="1">
    <location>
        <begin position="231"/>
        <end position="250"/>
    </location>
</feature>
<feature type="transmembrane region" description="Helical" evidence="1">
    <location>
        <begin position="431"/>
        <end position="451"/>
    </location>
</feature>
<keyword evidence="3" id="KW-1185">Reference proteome</keyword>
<feature type="transmembrane region" description="Helical" evidence="1">
    <location>
        <begin position="98"/>
        <end position="122"/>
    </location>
</feature>
<dbReference type="RefSeq" id="WP_124216894.1">
    <property type="nucleotide sequence ID" value="NZ_CP019964.1"/>
</dbReference>
<evidence type="ECO:0000256" key="1">
    <source>
        <dbReference type="SAM" id="Phobius"/>
    </source>
</evidence>
<organism evidence="2 3">
    <name type="scientific">Candidatus Mancarchaeum acidiphilum</name>
    <dbReference type="NCBI Taxonomy" id="1920749"/>
    <lineage>
        <taxon>Archaea</taxon>
        <taxon>Candidatus Micrarchaeota</taxon>
        <taxon>Candidatus Mancarchaeum</taxon>
    </lineage>
</organism>
<keyword evidence="1" id="KW-0812">Transmembrane</keyword>
<evidence type="ECO:0000313" key="3">
    <source>
        <dbReference type="Proteomes" id="UP000197679"/>
    </source>
</evidence>
<protein>
    <submittedName>
        <fullName evidence="2">Multipass membrane protein</fullName>
    </submittedName>
</protein>
<sequence length="507" mass="54121">MIIGAITLIVPLLALFISFMFAKLDGLKSAFVGFIVELAMIVLFYPSARIVDASIWGTFETYSIFGVIWTGMIFGIMYRETGLLRRLLDVLHSVIHSGWGLVASLVGVIQGILGAFNGFAVYPIAIPGIKELGYEPWRSATGYLVLASWTIPLVSLWIAGSLASAASHIPVPTMAPFVGMITIPLIFIAVFGGMKILNIKFNRENLTVSALYIISGIIGIVIFSILIPSAYLLTLIASGFLTLILFVLYSKHLKQDSTGLPKINLSGTLKPFGPIIVGIVLILLWTYPLAGLVAKANYVLKLWTYAPVSINLLTTPAFFIFVVALSTYMFKIKPDENIDSNKPVTKPLGVWSSLVKGSRMSGTALLTTLLGASFAGMAIISGQITTITTLMVKAGSLFYPLLLNVFAWGTGVVFATGTIAAFLISAPQVAVATALTLPVGLLLGIVVVMTMGPADPLKPSEIVYAATLAGAPSKDQSKIFNTALGWMAIELVVTLIVTLALAVLVIK</sequence>
<feature type="transmembrane region" description="Helical" evidence="1">
    <location>
        <begin position="30"/>
        <end position="47"/>
    </location>
</feature>
<accession>A0A218NND0</accession>
<dbReference type="KEGG" id="marh:Mia14_0686"/>
<feature type="transmembrane region" description="Helical" evidence="1">
    <location>
        <begin position="5"/>
        <end position="24"/>
    </location>
</feature>
<feature type="transmembrane region" description="Helical" evidence="1">
    <location>
        <begin position="206"/>
        <end position="225"/>
    </location>
</feature>
<feature type="transmembrane region" description="Helical" evidence="1">
    <location>
        <begin position="143"/>
        <end position="162"/>
    </location>
</feature>
<gene>
    <name evidence="2" type="ORF">Mia14_0686</name>
</gene>
<keyword evidence="1" id="KW-0472">Membrane</keyword>